<gene>
    <name evidence="1" type="ORF">MNEG_5836</name>
</gene>
<dbReference type="KEGG" id="mng:MNEG_5836"/>
<dbReference type="GeneID" id="25738713"/>
<organism evidence="1 2">
    <name type="scientific">Monoraphidium neglectum</name>
    <dbReference type="NCBI Taxonomy" id="145388"/>
    <lineage>
        <taxon>Eukaryota</taxon>
        <taxon>Viridiplantae</taxon>
        <taxon>Chlorophyta</taxon>
        <taxon>core chlorophytes</taxon>
        <taxon>Chlorophyceae</taxon>
        <taxon>CS clade</taxon>
        <taxon>Sphaeropleales</taxon>
        <taxon>Selenastraceae</taxon>
        <taxon>Monoraphidium</taxon>
    </lineage>
</organism>
<keyword evidence="2" id="KW-1185">Reference proteome</keyword>
<sequence length="239" mass="26438">MQILLTDANIRTHCATAGGWAGAAGQRRARHFVPTPAERRGGSFDAAETYDSWRRVWKEPPPPVHTPKPPLINKEERALLKQSAEAAGLPRNAAARVASGVAQGFVPIDPVAIAQRIRGLDELLDSPGAAARLVGRSREAPSLLGMPSQRLARQVELLRRLLPGYDPEWLLSAAPRWAAHGPSTVAGRLQELESLYARHLGAEFPRERLATRPGRWRWLFTLSERSKEVNALELIVRWV</sequence>
<name>A0A0D2MG93_9CHLO</name>
<dbReference type="EMBL" id="KK101117">
    <property type="protein sequence ID" value="KIZ02120.1"/>
    <property type="molecule type" value="Genomic_DNA"/>
</dbReference>
<accession>A0A0D2MG93</accession>
<dbReference type="Proteomes" id="UP000054498">
    <property type="component" value="Unassembled WGS sequence"/>
</dbReference>
<dbReference type="RefSeq" id="XP_013901139.1">
    <property type="nucleotide sequence ID" value="XM_014045685.1"/>
</dbReference>
<proteinExistence type="predicted"/>
<evidence type="ECO:0000313" key="1">
    <source>
        <dbReference type="EMBL" id="KIZ02120.1"/>
    </source>
</evidence>
<protein>
    <submittedName>
        <fullName evidence="1">Uncharacterized protein</fullName>
    </submittedName>
</protein>
<dbReference type="OrthoDB" id="10641313at2759"/>
<dbReference type="AlphaFoldDB" id="A0A0D2MG93"/>
<reference evidence="1 2" key="1">
    <citation type="journal article" date="2013" name="BMC Genomics">
        <title>Reconstruction of the lipid metabolism for the microalga Monoraphidium neglectum from its genome sequence reveals characteristics suitable for biofuel production.</title>
        <authorList>
            <person name="Bogen C."/>
            <person name="Al-Dilaimi A."/>
            <person name="Albersmeier A."/>
            <person name="Wichmann J."/>
            <person name="Grundmann M."/>
            <person name="Rupp O."/>
            <person name="Lauersen K.J."/>
            <person name="Blifernez-Klassen O."/>
            <person name="Kalinowski J."/>
            <person name="Goesmann A."/>
            <person name="Mussgnug J.H."/>
            <person name="Kruse O."/>
        </authorList>
    </citation>
    <scope>NUCLEOTIDE SEQUENCE [LARGE SCALE GENOMIC DNA]</scope>
    <source>
        <strain evidence="1 2">SAG 48.87</strain>
    </source>
</reference>
<evidence type="ECO:0000313" key="2">
    <source>
        <dbReference type="Proteomes" id="UP000054498"/>
    </source>
</evidence>